<sequence length="173" mass="20231">MKIKILFFDDIFSDLFRGKHAEEELAWDDNWIDAIYKSLDASTQGIGVSFELIKSGEIDAWEALIKKEDPDIILIDLFWVEQAQQKYNDRNRAIDISLDVMQQIRKAFPDLPVVCYTIKPNYELMERAYKSGATFFLEKVALAIPEVHSALKYIFIYLIRQVQKENLVMEPDF</sequence>
<evidence type="ECO:0000313" key="1">
    <source>
        <dbReference type="EMBL" id="BBO79449.1"/>
    </source>
</evidence>
<dbReference type="KEGG" id="dov:DSCO28_00150"/>
<dbReference type="InterPro" id="IPR011006">
    <property type="entry name" value="CheY-like_superfamily"/>
</dbReference>
<dbReference type="AlphaFoldDB" id="A0A5K7ZI72"/>
<accession>A0A5K7ZI72</accession>
<dbReference type="EMBL" id="AP021876">
    <property type="protein sequence ID" value="BBO79449.1"/>
    <property type="molecule type" value="Genomic_DNA"/>
</dbReference>
<name>A0A5K7ZI72_9BACT</name>
<protein>
    <recommendedName>
        <fullName evidence="3">Response regulatory domain-containing protein</fullName>
    </recommendedName>
</protein>
<proteinExistence type="predicted"/>
<dbReference type="SUPFAM" id="SSF52172">
    <property type="entry name" value="CheY-like"/>
    <property type="match status" value="1"/>
</dbReference>
<gene>
    <name evidence="1" type="ORF">DSCO28_00150</name>
</gene>
<organism evidence="1 2">
    <name type="scientific">Desulfosarcina ovata subsp. sediminis</name>
    <dbReference type="NCBI Taxonomy" id="885957"/>
    <lineage>
        <taxon>Bacteria</taxon>
        <taxon>Pseudomonadati</taxon>
        <taxon>Thermodesulfobacteriota</taxon>
        <taxon>Desulfobacteria</taxon>
        <taxon>Desulfobacterales</taxon>
        <taxon>Desulfosarcinaceae</taxon>
        <taxon>Desulfosarcina</taxon>
    </lineage>
</organism>
<evidence type="ECO:0000313" key="2">
    <source>
        <dbReference type="Proteomes" id="UP000425960"/>
    </source>
</evidence>
<dbReference type="RefSeq" id="WP_155320631.1">
    <property type="nucleotide sequence ID" value="NZ_AP021876.1"/>
</dbReference>
<reference evidence="1 2" key="1">
    <citation type="submission" date="2019-11" db="EMBL/GenBank/DDBJ databases">
        <title>Comparative genomics of hydrocarbon-degrading Desulfosarcina strains.</title>
        <authorList>
            <person name="Watanabe M."/>
            <person name="Kojima H."/>
            <person name="Fukui M."/>
        </authorList>
    </citation>
    <scope>NUCLEOTIDE SEQUENCE [LARGE SCALE GENOMIC DNA]</scope>
    <source>
        <strain evidence="1 2">28bB2T</strain>
    </source>
</reference>
<dbReference type="Proteomes" id="UP000425960">
    <property type="component" value="Chromosome"/>
</dbReference>
<dbReference type="Gene3D" id="3.40.50.2300">
    <property type="match status" value="1"/>
</dbReference>
<evidence type="ECO:0008006" key="3">
    <source>
        <dbReference type="Google" id="ProtNLM"/>
    </source>
</evidence>